<protein>
    <submittedName>
        <fullName evidence="1">Uncharacterized protein</fullName>
    </submittedName>
</protein>
<dbReference type="Proteomes" id="UP000467385">
    <property type="component" value="Chromosome"/>
</dbReference>
<organism evidence="1 2">
    <name type="scientific">Mycobacterium conspicuum</name>
    <dbReference type="NCBI Taxonomy" id="44010"/>
    <lineage>
        <taxon>Bacteria</taxon>
        <taxon>Bacillati</taxon>
        <taxon>Actinomycetota</taxon>
        <taxon>Actinomycetes</taxon>
        <taxon>Mycobacteriales</taxon>
        <taxon>Mycobacteriaceae</taxon>
        <taxon>Mycobacterium</taxon>
    </lineage>
</organism>
<gene>
    <name evidence="1" type="ORF">MCNS_34150</name>
</gene>
<keyword evidence="2" id="KW-1185">Reference proteome</keyword>
<name>A0A7I7YGX3_9MYCO</name>
<accession>A0A7I7YGX3</accession>
<reference evidence="1 2" key="1">
    <citation type="journal article" date="2019" name="Emerg. Microbes Infect.">
        <title>Comprehensive subspecies identification of 175 nontuberculous mycobacteria species based on 7547 genomic profiles.</title>
        <authorList>
            <person name="Matsumoto Y."/>
            <person name="Kinjo T."/>
            <person name="Motooka D."/>
            <person name="Nabeya D."/>
            <person name="Jung N."/>
            <person name="Uechi K."/>
            <person name="Horii T."/>
            <person name="Iida T."/>
            <person name="Fujita J."/>
            <person name="Nakamura S."/>
        </authorList>
    </citation>
    <scope>NUCLEOTIDE SEQUENCE [LARGE SCALE GENOMIC DNA]</scope>
    <source>
        <strain evidence="1 2">JCM 14738</strain>
    </source>
</reference>
<sequence length="68" mass="7249">MSGPGTEVSIKPDALAADWACRTSVSVMVRGPAARANPQLAINNATTATATKRRAFMTISARRFTREV</sequence>
<proteinExistence type="predicted"/>
<dbReference type="EMBL" id="AP022613">
    <property type="protein sequence ID" value="BBZ40352.1"/>
    <property type="molecule type" value="Genomic_DNA"/>
</dbReference>
<dbReference type="AlphaFoldDB" id="A0A7I7YGX3"/>
<evidence type="ECO:0000313" key="1">
    <source>
        <dbReference type="EMBL" id="BBZ40352.1"/>
    </source>
</evidence>
<evidence type="ECO:0000313" key="2">
    <source>
        <dbReference type="Proteomes" id="UP000467385"/>
    </source>
</evidence>